<dbReference type="Proteomes" id="UP000677228">
    <property type="component" value="Unassembled WGS sequence"/>
</dbReference>
<dbReference type="EMBL" id="CAJNOK010042692">
    <property type="protein sequence ID" value="CAF1565373.1"/>
    <property type="molecule type" value="Genomic_DNA"/>
</dbReference>
<evidence type="ECO:0000313" key="1">
    <source>
        <dbReference type="EMBL" id="CAF1565373.1"/>
    </source>
</evidence>
<sequence>MLLGDSDKTETDYIRASYKGDSDNTQIHYIRTSYKIVPFVILQKWSLNLFIRQISDHRMVEQIEKQAIRSDSKEFRLYPGVYKNLHDKLVAFVEKGLQQNEHSKIYNNKTKRWRIVKDTSNPSNVILIMNIPAKNNKPVRDVILLPRRQQIGEILKTVLSKIPDDGKRLSDNECVKTLHETNLWISRNRIQMILGL</sequence>
<feature type="non-terminal residue" evidence="1">
    <location>
        <position position="196"/>
    </location>
</feature>
<accession>A0A8S2FV31</accession>
<name>A0A8S2FV31_9BILA</name>
<evidence type="ECO:0000313" key="3">
    <source>
        <dbReference type="Proteomes" id="UP000677228"/>
    </source>
</evidence>
<evidence type="ECO:0000313" key="2">
    <source>
        <dbReference type="EMBL" id="CAF4358344.1"/>
    </source>
</evidence>
<reference evidence="1" key="1">
    <citation type="submission" date="2021-02" db="EMBL/GenBank/DDBJ databases">
        <authorList>
            <person name="Nowell W R."/>
        </authorList>
    </citation>
    <scope>NUCLEOTIDE SEQUENCE</scope>
</reference>
<comment type="caution">
    <text evidence="1">The sequence shown here is derived from an EMBL/GenBank/DDBJ whole genome shotgun (WGS) entry which is preliminary data.</text>
</comment>
<dbReference type="AlphaFoldDB" id="A0A8S2FV31"/>
<protein>
    <submittedName>
        <fullName evidence="1">Uncharacterized protein</fullName>
    </submittedName>
</protein>
<dbReference type="EMBL" id="CAJOBA010065400">
    <property type="protein sequence ID" value="CAF4358344.1"/>
    <property type="molecule type" value="Genomic_DNA"/>
</dbReference>
<proteinExistence type="predicted"/>
<organism evidence="1 3">
    <name type="scientific">Didymodactylos carnosus</name>
    <dbReference type="NCBI Taxonomy" id="1234261"/>
    <lineage>
        <taxon>Eukaryota</taxon>
        <taxon>Metazoa</taxon>
        <taxon>Spiralia</taxon>
        <taxon>Gnathifera</taxon>
        <taxon>Rotifera</taxon>
        <taxon>Eurotatoria</taxon>
        <taxon>Bdelloidea</taxon>
        <taxon>Philodinida</taxon>
        <taxon>Philodinidae</taxon>
        <taxon>Didymodactylos</taxon>
    </lineage>
</organism>
<gene>
    <name evidence="1" type="ORF">OVA965_LOCUS40048</name>
    <name evidence="2" type="ORF">TMI583_LOCUS41441</name>
</gene>
<dbReference type="Proteomes" id="UP000682733">
    <property type="component" value="Unassembled WGS sequence"/>
</dbReference>